<keyword evidence="10" id="KW-0479">Metal-binding</keyword>
<comment type="subcellular location">
    <subcellularLocation>
        <location evidence="2">Membrane</location>
        <topology evidence="2">Single-pass type II membrane protein</topology>
    </subcellularLocation>
</comment>
<evidence type="ECO:0000256" key="2">
    <source>
        <dbReference type="ARBA" id="ARBA00004606"/>
    </source>
</evidence>
<feature type="domain" description="Fringe-like glycosyltransferase" evidence="23">
    <location>
        <begin position="31"/>
        <end position="183"/>
    </location>
</feature>
<evidence type="ECO:0000256" key="6">
    <source>
        <dbReference type="ARBA" id="ARBA00012557"/>
    </source>
</evidence>
<dbReference type="PANTHER" id="PTHR23033">
    <property type="entry name" value="BETA1,3-GALACTOSYLTRANSFERASE"/>
    <property type="match status" value="1"/>
</dbReference>
<dbReference type="FunFam" id="3.90.550.50:FF:000017">
    <property type="entry name" value="Glycoprotein-N-acetylgalactosamine 3-beta-galactosyltransferase 1"/>
    <property type="match status" value="1"/>
</dbReference>
<keyword evidence="11" id="KW-0547">Nucleotide-binding</keyword>
<evidence type="ECO:0000256" key="15">
    <source>
        <dbReference type="ARBA" id="ARBA00023157"/>
    </source>
</evidence>
<reference evidence="25" key="1">
    <citation type="submission" date="2022-11" db="UniProtKB">
        <authorList>
            <consortium name="WormBaseParasite"/>
        </authorList>
    </citation>
    <scope>IDENTIFICATION</scope>
</reference>
<comment type="pathway">
    <text evidence="3">Protein modification; protein glycosylation.</text>
</comment>
<evidence type="ECO:0000256" key="20">
    <source>
        <dbReference type="ARBA" id="ARBA00042009"/>
    </source>
</evidence>
<evidence type="ECO:0000256" key="12">
    <source>
        <dbReference type="ARBA" id="ARBA00022968"/>
    </source>
</evidence>
<evidence type="ECO:0000256" key="17">
    <source>
        <dbReference type="ARBA" id="ARBA00023211"/>
    </source>
</evidence>
<comment type="function">
    <text evidence="22">Glycosyltransferase that generates the core 1 O-glycan Gal-beta1-3GalNAc-alpha1-Ser/Thr (T antigen), which is a precursor for many extended O-glycans in glycoproteins.</text>
</comment>
<dbReference type="GO" id="GO:0016263">
    <property type="term" value="F:glycoprotein-N-acetylgalactosamine 3-beta-galactosyltransferase activity"/>
    <property type="evidence" value="ECO:0007669"/>
    <property type="project" value="UniProtKB-EC"/>
</dbReference>
<keyword evidence="7" id="KW-0328">Glycosyltransferase</keyword>
<name>A0A914E5L5_9BILA</name>
<proteinExistence type="inferred from homology"/>
<dbReference type="Gene3D" id="3.90.550.50">
    <property type="match status" value="1"/>
</dbReference>
<dbReference type="GO" id="GO:0000166">
    <property type="term" value="F:nucleotide binding"/>
    <property type="evidence" value="ECO:0007669"/>
    <property type="project" value="UniProtKB-KW"/>
</dbReference>
<dbReference type="AlphaFoldDB" id="A0A914E5L5"/>
<evidence type="ECO:0000256" key="19">
    <source>
        <dbReference type="ARBA" id="ARBA00041226"/>
    </source>
</evidence>
<sequence>MFRHMHEETDISKLIKENVRIHCWIMVGINDTRAFLVNQTWVHHCNKHIFITASPKSGLPTVDLNLTEGRNELWAKTKAAFKWIYDNELNNYDWFLKADADSFIILENLRFMLLAYSRDDPVYFGCKFRPYTKQGYMSGGSGYALSREALRKFVEEALPDPKKCRQDGKGPEDLEMGRCLENVGIIAGDSRDSTGKHRMLPFGPKTHFQAGPNNASWLPYWFLKYLYYPYKQGEECCSDYTISFHYIWQGAMLMLYDLVYHVRAFALTDDIAFKLRQNAGGGKPLFEAAKDLAVSLSVPFESMVAEAQHLISNSSITYGPN</sequence>
<organism evidence="24 25">
    <name type="scientific">Acrobeloides nanus</name>
    <dbReference type="NCBI Taxonomy" id="290746"/>
    <lineage>
        <taxon>Eukaryota</taxon>
        <taxon>Metazoa</taxon>
        <taxon>Ecdysozoa</taxon>
        <taxon>Nematoda</taxon>
        <taxon>Chromadorea</taxon>
        <taxon>Rhabditida</taxon>
        <taxon>Tylenchina</taxon>
        <taxon>Cephalobomorpha</taxon>
        <taxon>Cephaloboidea</taxon>
        <taxon>Cephalobidae</taxon>
        <taxon>Acrobeloides</taxon>
    </lineage>
</organism>
<evidence type="ECO:0000256" key="14">
    <source>
        <dbReference type="ARBA" id="ARBA00023136"/>
    </source>
</evidence>
<evidence type="ECO:0000256" key="11">
    <source>
        <dbReference type="ARBA" id="ARBA00022741"/>
    </source>
</evidence>
<dbReference type="GO" id="GO:0016020">
    <property type="term" value="C:membrane"/>
    <property type="evidence" value="ECO:0007669"/>
    <property type="project" value="UniProtKB-SubCell"/>
</dbReference>
<evidence type="ECO:0000256" key="1">
    <source>
        <dbReference type="ARBA" id="ARBA00001936"/>
    </source>
</evidence>
<keyword evidence="13" id="KW-1133">Transmembrane helix</keyword>
<evidence type="ECO:0000256" key="4">
    <source>
        <dbReference type="ARBA" id="ARBA00006462"/>
    </source>
</evidence>
<protein>
    <recommendedName>
        <fullName evidence="18">Glycoprotein-N-acetylgalactosamine 3-beta-galactosyltransferase 1</fullName>
        <ecNumber evidence="6">2.4.1.122</ecNumber>
    </recommendedName>
    <alternativeName>
        <fullName evidence="20">Core 1 O-glycan T-synthase</fullName>
    </alternativeName>
    <alternativeName>
        <fullName evidence="21">Core 1 UDP-galactose:N-acetylgalactosamine-alpha-R beta 1,3-galactosyltransferase 1</fullName>
    </alternativeName>
    <alternativeName>
        <fullName evidence="19">Core 1 beta1,3-galactosyltransferase 1</fullName>
    </alternativeName>
</protein>
<evidence type="ECO:0000256" key="16">
    <source>
        <dbReference type="ARBA" id="ARBA00023180"/>
    </source>
</evidence>
<evidence type="ECO:0000256" key="5">
    <source>
        <dbReference type="ARBA" id="ARBA00011748"/>
    </source>
</evidence>
<dbReference type="EC" id="2.4.1.122" evidence="6"/>
<evidence type="ECO:0000256" key="13">
    <source>
        <dbReference type="ARBA" id="ARBA00022989"/>
    </source>
</evidence>
<evidence type="ECO:0000256" key="22">
    <source>
        <dbReference type="ARBA" id="ARBA00059245"/>
    </source>
</evidence>
<keyword evidence="8" id="KW-0808">Transferase</keyword>
<dbReference type="Pfam" id="PF02434">
    <property type="entry name" value="Fringe"/>
    <property type="match status" value="1"/>
</dbReference>
<dbReference type="GO" id="GO:0030145">
    <property type="term" value="F:manganese ion binding"/>
    <property type="evidence" value="ECO:0007669"/>
    <property type="project" value="UniProtKB-ARBA"/>
</dbReference>
<dbReference type="SUPFAM" id="SSF53448">
    <property type="entry name" value="Nucleotide-diphospho-sugar transferases"/>
    <property type="match status" value="1"/>
</dbReference>
<evidence type="ECO:0000256" key="8">
    <source>
        <dbReference type="ARBA" id="ARBA00022679"/>
    </source>
</evidence>
<keyword evidence="14" id="KW-0472">Membrane</keyword>
<evidence type="ECO:0000256" key="21">
    <source>
        <dbReference type="ARBA" id="ARBA00043065"/>
    </source>
</evidence>
<dbReference type="WBParaSite" id="ACRNAN_scaffold574.g25646.t1">
    <property type="protein sequence ID" value="ACRNAN_scaffold574.g25646.t1"/>
    <property type="gene ID" value="ACRNAN_scaffold574.g25646"/>
</dbReference>
<dbReference type="InterPro" id="IPR029044">
    <property type="entry name" value="Nucleotide-diphossugar_trans"/>
</dbReference>
<dbReference type="Proteomes" id="UP000887540">
    <property type="component" value="Unplaced"/>
</dbReference>
<evidence type="ECO:0000256" key="3">
    <source>
        <dbReference type="ARBA" id="ARBA00004922"/>
    </source>
</evidence>
<evidence type="ECO:0000256" key="18">
    <source>
        <dbReference type="ARBA" id="ARBA00040898"/>
    </source>
</evidence>
<keyword evidence="9" id="KW-0812">Transmembrane</keyword>
<dbReference type="InterPro" id="IPR003378">
    <property type="entry name" value="Fringe-like_glycosylTrfase"/>
</dbReference>
<accession>A0A914E5L5</accession>
<evidence type="ECO:0000256" key="9">
    <source>
        <dbReference type="ARBA" id="ARBA00022692"/>
    </source>
</evidence>
<keyword evidence="24" id="KW-1185">Reference proteome</keyword>
<keyword evidence="17" id="KW-0464">Manganese</keyword>
<evidence type="ECO:0000256" key="7">
    <source>
        <dbReference type="ARBA" id="ARBA00022676"/>
    </source>
</evidence>
<evidence type="ECO:0000313" key="24">
    <source>
        <dbReference type="Proteomes" id="UP000887540"/>
    </source>
</evidence>
<comment type="subunit">
    <text evidence="5">Homodimer; disulfide-linked.</text>
</comment>
<dbReference type="InterPro" id="IPR026050">
    <property type="entry name" value="C1GALT1/C1GALT1_chp1"/>
</dbReference>
<comment type="cofactor">
    <cofactor evidence="1">
        <name>Mn(2+)</name>
        <dbReference type="ChEBI" id="CHEBI:29035"/>
    </cofactor>
</comment>
<keyword evidence="16" id="KW-0325">Glycoprotein</keyword>
<evidence type="ECO:0000313" key="25">
    <source>
        <dbReference type="WBParaSite" id="ACRNAN_scaffold574.g25646.t1"/>
    </source>
</evidence>
<dbReference type="PANTHER" id="PTHR23033:SF14">
    <property type="entry name" value="GLYCOPROTEIN-N-ACETYLGALACTOSAMINE 3-BETA-GALACTOSYLTRANSFERASE 1-RELATED"/>
    <property type="match status" value="1"/>
</dbReference>
<evidence type="ECO:0000259" key="23">
    <source>
        <dbReference type="Pfam" id="PF02434"/>
    </source>
</evidence>
<keyword evidence="12" id="KW-0735">Signal-anchor</keyword>
<evidence type="ECO:0000256" key="10">
    <source>
        <dbReference type="ARBA" id="ARBA00022723"/>
    </source>
</evidence>
<keyword evidence="15" id="KW-1015">Disulfide bond</keyword>
<comment type="similarity">
    <text evidence="4">Belongs to the glycosyltransferase 31 family. Beta3-Gal-T subfamily.</text>
</comment>